<proteinExistence type="predicted"/>
<protein>
    <submittedName>
        <fullName evidence="4">t-SNARE coiled-coil homology domain-containing protein</fullName>
    </submittedName>
</protein>
<accession>A0A0N4XI28</accession>
<evidence type="ECO:0000313" key="3">
    <source>
        <dbReference type="Proteomes" id="UP000271162"/>
    </source>
</evidence>
<feature type="region of interest" description="Disordered" evidence="1">
    <location>
        <begin position="1"/>
        <end position="30"/>
    </location>
</feature>
<name>A0A0N4XI28_NIPBR</name>
<sequence length="263" mass="30004">MFTESDYEIESPDLSLHDEPHSPPHQRRQSVDVQGLRAALQFLPDAGTLCSQIADTVLQLESLSTSISCFHDRVKKIGSADMPFTIRLDRLKYLELWCDKLKVEVRAIRSRLQTQFAVPPILIALGHLSSDVCMEMLDREAYREERMPLRLNQQLLERRISEELTELDRQRDYITQYLQELNAVDREEQVSFQRHVSKSLVDTITALQSLQNTADDTQMMVVGEREKIENRLDTSAETIYAAVASAVATLGRGEPTPSVEQDT</sequence>
<dbReference type="WBParaSite" id="NBR_0000218001-mRNA-1">
    <property type="protein sequence ID" value="NBR_0000218001-mRNA-1"/>
    <property type="gene ID" value="NBR_0000218001"/>
</dbReference>
<dbReference type="OMA" id="KYLELWC"/>
<evidence type="ECO:0000313" key="4">
    <source>
        <dbReference type="WBParaSite" id="NBR_0000218001-mRNA-1"/>
    </source>
</evidence>
<gene>
    <name evidence="2" type="ORF">NBR_LOCUS2181</name>
</gene>
<reference evidence="2 3" key="2">
    <citation type="submission" date="2018-11" db="EMBL/GenBank/DDBJ databases">
        <authorList>
            <consortium name="Pathogen Informatics"/>
        </authorList>
    </citation>
    <scope>NUCLEOTIDE SEQUENCE [LARGE SCALE GENOMIC DNA]</scope>
</reference>
<dbReference type="EMBL" id="UYSL01002311">
    <property type="protein sequence ID" value="VDL65770.1"/>
    <property type="molecule type" value="Genomic_DNA"/>
</dbReference>
<reference evidence="4" key="1">
    <citation type="submission" date="2017-02" db="UniProtKB">
        <authorList>
            <consortium name="WormBaseParasite"/>
        </authorList>
    </citation>
    <scope>IDENTIFICATION</scope>
</reference>
<dbReference type="Proteomes" id="UP000271162">
    <property type="component" value="Unassembled WGS sequence"/>
</dbReference>
<organism evidence="4">
    <name type="scientific">Nippostrongylus brasiliensis</name>
    <name type="common">Rat hookworm</name>
    <dbReference type="NCBI Taxonomy" id="27835"/>
    <lineage>
        <taxon>Eukaryota</taxon>
        <taxon>Metazoa</taxon>
        <taxon>Ecdysozoa</taxon>
        <taxon>Nematoda</taxon>
        <taxon>Chromadorea</taxon>
        <taxon>Rhabditida</taxon>
        <taxon>Rhabditina</taxon>
        <taxon>Rhabditomorpha</taxon>
        <taxon>Strongyloidea</taxon>
        <taxon>Heligmosomidae</taxon>
        <taxon>Nippostrongylus</taxon>
    </lineage>
</organism>
<evidence type="ECO:0000313" key="2">
    <source>
        <dbReference type="EMBL" id="VDL65770.1"/>
    </source>
</evidence>
<evidence type="ECO:0000256" key="1">
    <source>
        <dbReference type="SAM" id="MobiDB-lite"/>
    </source>
</evidence>
<feature type="compositionally biased region" description="Acidic residues" evidence="1">
    <location>
        <begin position="1"/>
        <end position="11"/>
    </location>
</feature>
<keyword evidence="3" id="KW-1185">Reference proteome</keyword>
<dbReference type="AlphaFoldDB" id="A0A0N4XI28"/>